<evidence type="ECO:0000313" key="2">
    <source>
        <dbReference type="EMBL" id="KAK7946988.1"/>
    </source>
</evidence>
<organism evidence="2 3">
    <name type="scientific">Apiospora aurea</name>
    <dbReference type="NCBI Taxonomy" id="335848"/>
    <lineage>
        <taxon>Eukaryota</taxon>
        <taxon>Fungi</taxon>
        <taxon>Dikarya</taxon>
        <taxon>Ascomycota</taxon>
        <taxon>Pezizomycotina</taxon>
        <taxon>Sordariomycetes</taxon>
        <taxon>Xylariomycetidae</taxon>
        <taxon>Amphisphaeriales</taxon>
        <taxon>Apiosporaceae</taxon>
        <taxon>Apiospora</taxon>
    </lineage>
</organism>
<feature type="compositionally biased region" description="Polar residues" evidence="1">
    <location>
        <begin position="285"/>
        <end position="301"/>
    </location>
</feature>
<comment type="caution">
    <text evidence="2">The sequence shown here is derived from an EMBL/GenBank/DDBJ whole genome shotgun (WGS) entry which is preliminary data.</text>
</comment>
<dbReference type="EMBL" id="JAQQWE010000007">
    <property type="protein sequence ID" value="KAK7946988.1"/>
    <property type="molecule type" value="Genomic_DNA"/>
</dbReference>
<keyword evidence="3" id="KW-1185">Reference proteome</keyword>
<protein>
    <submittedName>
        <fullName evidence="2">Uncharacterized protein</fullName>
    </submittedName>
</protein>
<dbReference type="RefSeq" id="XP_066697022.1">
    <property type="nucleotide sequence ID" value="XM_066847531.1"/>
</dbReference>
<dbReference type="Proteomes" id="UP001391051">
    <property type="component" value="Unassembled WGS sequence"/>
</dbReference>
<feature type="compositionally biased region" description="Polar residues" evidence="1">
    <location>
        <begin position="309"/>
        <end position="323"/>
    </location>
</feature>
<feature type="region of interest" description="Disordered" evidence="1">
    <location>
        <begin position="271"/>
        <end position="335"/>
    </location>
</feature>
<dbReference type="GeneID" id="92080593"/>
<accession>A0ABR1Q612</accession>
<evidence type="ECO:0000313" key="3">
    <source>
        <dbReference type="Proteomes" id="UP001391051"/>
    </source>
</evidence>
<proteinExistence type="predicted"/>
<feature type="compositionally biased region" description="Low complexity" evidence="1">
    <location>
        <begin position="272"/>
        <end position="281"/>
    </location>
</feature>
<reference evidence="2 3" key="1">
    <citation type="submission" date="2023-01" db="EMBL/GenBank/DDBJ databases">
        <title>Analysis of 21 Apiospora genomes using comparative genomics revels a genus with tremendous synthesis potential of carbohydrate active enzymes and secondary metabolites.</title>
        <authorList>
            <person name="Sorensen T."/>
        </authorList>
    </citation>
    <scope>NUCLEOTIDE SEQUENCE [LARGE SCALE GENOMIC DNA]</scope>
    <source>
        <strain evidence="2 3">CBS 24483</strain>
    </source>
</reference>
<gene>
    <name evidence="2" type="ORF">PG986_011309</name>
</gene>
<name>A0ABR1Q612_9PEZI</name>
<sequence length="373" mass="37465">MVSTSIKTGTVVDTATPALPGASTFTIQPTGIFSEGKPTPTSRGDAFLEPTSINAVPSIPAEGGQTPVQNLTPASSDNVIPDHPVPTTILSSGHATVGGGTGRNGESLFVLSGSAKTITVPAALSTPVIVTTLGETRTFSAPPWATTEGRDTPPAGPVTTTLPNGHAAMANKGPNGESLFVLEGGSNTVTLPAAVTTPVTLTTMGETFTYSPLSLSEPGRYGTTTLSNGHVAVGSKGPNGDSLIILDGSRTITVPTGFSTSLILTTLGETFTISPPSTTSPQGDIATTTAKMGSNTPSGVHSDQDSRIKGSSNPNNQPTSNVKTGPADAGATDTAAATSAQSAACRSHLAMAGTRSMMGLVAVLTYQSVMSWV</sequence>
<evidence type="ECO:0000256" key="1">
    <source>
        <dbReference type="SAM" id="MobiDB-lite"/>
    </source>
</evidence>
<feature type="compositionally biased region" description="Low complexity" evidence="1">
    <location>
        <begin position="324"/>
        <end position="335"/>
    </location>
</feature>